<evidence type="ECO:0000313" key="9">
    <source>
        <dbReference type="Proteomes" id="UP000287352"/>
    </source>
</evidence>
<feature type="transmembrane region" description="Helical" evidence="6">
    <location>
        <begin position="169"/>
        <end position="192"/>
    </location>
</feature>
<dbReference type="PANTHER" id="PTHR23513:SF6">
    <property type="entry name" value="MAJOR FACILITATOR SUPERFAMILY ASSOCIATED DOMAIN-CONTAINING PROTEIN"/>
    <property type="match status" value="1"/>
</dbReference>
<evidence type="ECO:0000256" key="5">
    <source>
        <dbReference type="ARBA" id="ARBA00023136"/>
    </source>
</evidence>
<comment type="subcellular location">
    <subcellularLocation>
        <location evidence="1">Cell membrane</location>
        <topology evidence="1">Multi-pass membrane protein</topology>
    </subcellularLocation>
</comment>
<comment type="caution">
    <text evidence="8">The sequence shown here is derived from an EMBL/GenBank/DDBJ whole genome shotgun (WGS) entry which is preliminary data.</text>
</comment>
<protein>
    <submittedName>
        <fullName evidence="8">MFS transporter</fullName>
    </submittedName>
</protein>
<feature type="transmembrane region" description="Helical" evidence="6">
    <location>
        <begin position="375"/>
        <end position="400"/>
    </location>
</feature>
<feature type="transmembrane region" description="Helical" evidence="6">
    <location>
        <begin position="127"/>
        <end position="148"/>
    </location>
</feature>
<dbReference type="CDD" id="cd06173">
    <property type="entry name" value="MFS_MefA_like"/>
    <property type="match status" value="1"/>
</dbReference>
<dbReference type="RefSeq" id="WP_161975477.1">
    <property type="nucleotide sequence ID" value="NZ_BIFR01000001.1"/>
</dbReference>
<feature type="transmembrane region" description="Helical" evidence="6">
    <location>
        <begin position="33"/>
        <end position="54"/>
    </location>
</feature>
<sequence>MSTIAENKASTVLKQKTPFFVSRNYAFLWGGQAISNLGDLVFNTTLVLWVATVIARGQTWAPLAIGGAVLCGSVPTFLVGPFAGVFVDRWDKRKTMIGMDLARAALISLLFLLVIPLPGLAGGHLPALGQLGMIYLVIILTTACSLFFDPARLTIIQDVVAEAHLERATGLAILTQNTLRIVGPSLAAPLLFVFGVQWALLINMVSFLFSALAVTWVQASPRTKAKTEKRGTFWTEFATGIQFLVKSRVLIVLLLALSFIIISESAEQTLGVFFMLTNLHLPSEFYGIVGTVGGIGGILGALVATYIVERLGTVRSFWLGIIVFGLLMFLFSRLTFFIPALGVIFLVGFPVAAANVALSPLLLRTIPREVLGRVIAVFTTCTSAISILAVCLISTVASALSGFHATIGGLSFGTYDCILTACGVLTALIGVGVALALRNVKIGQAESQERVY</sequence>
<keyword evidence="2" id="KW-1003">Cell membrane</keyword>
<dbReference type="PANTHER" id="PTHR23513">
    <property type="entry name" value="INTEGRAL MEMBRANE EFFLUX PROTEIN-RELATED"/>
    <property type="match status" value="1"/>
</dbReference>
<feature type="transmembrane region" description="Helical" evidence="6">
    <location>
        <begin position="344"/>
        <end position="363"/>
    </location>
</feature>
<keyword evidence="5 6" id="KW-0472">Membrane</keyword>
<keyword evidence="3 6" id="KW-0812">Transmembrane</keyword>
<feature type="transmembrane region" description="Helical" evidence="6">
    <location>
        <begin position="249"/>
        <end position="266"/>
    </location>
</feature>
<dbReference type="Pfam" id="PF07690">
    <property type="entry name" value="MFS_1"/>
    <property type="match status" value="1"/>
</dbReference>
<evidence type="ECO:0000256" key="4">
    <source>
        <dbReference type="ARBA" id="ARBA00022989"/>
    </source>
</evidence>
<evidence type="ECO:0000256" key="2">
    <source>
        <dbReference type="ARBA" id="ARBA00022475"/>
    </source>
</evidence>
<dbReference type="Gene3D" id="1.20.1250.20">
    <property type="entry name" value="MFS general substrate transporter like domains"/>
    <property type="match status" value="1"/>
</dbReference>
<evidence type="ECO:0000256" key="1">
    <source>
        <dbReference type="ARBA" id="ARBA00004651"/>
    </source>
</evidence>
<name>A0A402A115_9CHLR</name>
<dbReference type="Proteomes" id="UP000287352">
    <property type="component" value="Unassembled WGS sequence"/>
</dbReference>
<accession>A0A402A115</accession>
<dbReference type="InterPro" id="IPR036259">
    <property type="entry name" value="MFS_trans_sf"/>
</dbReference>
<feature type="transmembrane region" description="Helical" evidence="6">
    <location>
        <begin position="101"/>
        <end position="121"/>
    </location>
</feature>
<dbReference type="EMBL" id="BIFR01000001">
    <property type="protein sequence ID" value="GCE12813.1"/>
    <property type="molecule type" value="Genomic_DNA"/>
</dbReference>
<keyword evidence="4 6" id="KW-1133">Transmembrane helix</keyword>
<feature type="domain" description="Major facilitator superfamily (MFS) profile" evidence="7">
    <location>
        <begin position="1"/>
        <end position="441"/>
    </location>
</feature>
<dbReference type="GO" id="GO:0022857">
    <property type="term" value="F:transmembrane transporter activity"/>
    <property type="evidence" value="ECO:0007669"/>
    <property type="project" value="InterPro"/>
</dbReference>
<feature type="transmembrane region" description="Helical" evidence="6">
    <location>
        <begin position="317"/>
        <end position="338"/>
    </location>
</feature>
<feature type="transmembrane region" description="Helical" evidence="6">
    <location>
        <begin position="198"/>
        <end position="217"/>
    </location>
</feature>
<feature type="transmembrane region" description="Helical" evidence="6">
    <location>
        <begin position="412"/>
        <end position="437"/>
    </location>
</feature>
<evidence type="ECO:0000256" key="6">
    <source>
        <dbReference type="SAM" id="Phobius"/>
    </source>
</evidence>
<feature type="transmembrane region" description="Helical" evidence="6">
    <location>
        <begin position="60"/>
        <end position="80"/>
    </location>
</feature>
<evidence type="ECO:0000313" key="8">
    <source>
        <dbReference type="EMBL" id="GCE12813.1"/>
    </source>
</evidence>
<evidence type="ECO:0000259" key="7">
    <source>
        <dbReference type="PROSITE" id="PS50850"/>
    </source>
</evidence>
<gene>
    <name evidence="8" type="ORF">KTT_26720</name>
</gene>
<feature type="transmembrane region" description="Helical" evidence="6">
    <location>
        <begin position="286"/>
        <end position="308"/>
    </location>
</feature>
<dbReference type="SUPFAM" id="SSF103473">
    <property type="entry name" value="MFS general substrate transporter"/>
    <property type="match status" value="1"/>
</dbReference>
<reference evidence="9" key="1">
    <citation type="submission" date="2018-12" db="EMBL/GenBank/DDBJ databases">
        <title>Tengunoibacter tsumagoiensis gen. nov., sp. nov., Dictyobacter kobayashii sp. nov., D. alpinus sp. nov., and D. joshuensis sp. nov. and description of Dictyobacteraceae fam. nov. within the order Ktedonobacterales isolated from Tengu-no-mugimeshi.</title>
        <authorList>
            <person name="Wang C.M."/>
            <person name="Zheng Y."/>
            <person name="Sakai Y."/>
            <person name="Toyoda A."/>
            <person name="Minakuchi Y."/>
            <person name="Abe K."/>
            <person name="Yokota A."/>
            <person name="Yabe S."/>
        </authorList>
    </citation>
    <scope>NUCLEOTIDE SEQUENCE [LARGE SCALE GENOMIC DNA]</scope>
    <source>
        <strain evidence="9">Uno3</strain>
    </source>
</reference>
<dbReference type="PROSITE" id="PS50850">
    <property type="entry name" value="MFS"/>
    <property type="match status" value="1"/>
</dbReference>
<keyword evidence="9" id="KW-1185">Reference proteome</keyword>
<proteinExistence type="predicted"/>
<evidence type="ECO:0000256" key="3">
    <source>
        <dbReference type="ARBA" id="ARBA00022692"/>
    </source>
</evidence>
<organism evidence="8 9">
    <name type="scientific">Tengunoibacter tsumagoiensis</name>
    <dbReference type="NCBI Taxonomy" id="2014871"/>
    <lineage>
        <taxon>Bacteria</taxon>
        <taxon>Bacillati</taxon>
        <taxon>Chloroflexota</taxon>
        <taxon>Ktedonobacteria</taxon>
        <taxon>Ktedonobacterales</taxon>
        <taxon>Dictyobacteraceae</taxon>
        <taxon>Tengunoibacter</taxon>
    </lineage>
</organism>
<dbReference type="InterPro" id="IPR020846">
    <property type="entry name" value="MFS_dom"/>
</dbReference>
<dbReference type="InterPro" id="IPR011701">
    <property type="entry name" value="MFS"/>
</dbReference>
<dbReference type="AlphaFoldDB" id="A0A402A115"/>
<dbReference type="GO" id="GO:0005886">
    <property type="term" value="C:plasma membrane"/>
    <property type="evidence" value="ECO:0007669"/>
    <property type="project" value="UniProtKB-SubCell"/>
</dbReference>